<reference evidence="2" key="1">
    <citation type="journal article" date="2017" name="Nat. Ecol. Evol.">
        <title>Genome expansion and lineage-specific genetic innovations in the forest pathogenic fungi Armillaria.</title>
        <authorList>
            <person name="Sipos G."/>
            <person name="Prasanna A.N."/>
            <person name="Walter M.C."/>
            <person name="O'Connor E."/>
            <person name="Balint B."/>
            <person name="Krizsan K."/>
            <person name="Kiss B."/>
            <person name="Hess J."/>
            <person name="Varga T."/>
            <person name="Slot J."/>
            <person name="Riley R."/>
            <person name="Boka B."/>
            <person name="Rigling D."/>
            <person name="Barry K."/>
            <person name="Lee J."/>
            <person name="Mihaltcheva S."/>
            <person name="LaButti K."/>
            <person name="Lipzen A."/>
            <person name="Waldron R."/>
            <person name="Moloney N.M."/>
            <person name="Sperisen C."/>
            <person name="Kredics L."/>
            <person name="Vagvoelgyi C."/>
            <person name="Patrignani A."/>
            <person name="Fitzpatrick D."/>
            <person name="Nagy I."/>
            <person name="Doyle S."/>
            <person name="Anderson J.B."/>
            <person name="Grigoriev I.V."/>
            <person name="Gueldener U."/>
            <person name="Muensterkoetter M."/>
            <person name="Nagy L.G."/>
        </authorList>
    </citation>
    <scope>NUCLEOTIDE SEQUENCE [LARGE SCALE GENOMIC DNA]</scope>
    <source>
        <strain evidence="2">28-4</strain>
    </source>
</reference>
<protein>
    <submittedName>
        <fullName evidence="1">Uncharacterized protein</fullName>
    </submittedName>
</protein>
<organism evidence="1 2">
    <name type="scientific">Armillaria solidipes</name>
    <dbReference type="NCBI Taxonomy" id="1076256"/>
    <lineage>
        <taxon>Eukaryota</taxon>
        <taxon>Fungi</taxon>
        <taxon>Dikarya</taxon>
        <taxon>Basidiomycota</taxon>
        <taxon>Agaricomycotina</taxon>
        <taxon>Agaricomycetes</taxon>
        <taxon>Agaricomycetidae</taxon>
        <taxon>Agaricales</taxon>
        <taxon>Marasmiineae</taxon>
        <taxon>Physalacriaceae</taxon>
        <taxon>Armillaria</taxon>
    </lineage>
</organism>
<gene>
    <name evidence="1" type="ORF">ARMSODRAFT_1022633</name>
</gene>
<accession>A0A2H3BMW8</accession>
<dbReference type="AlphaFoldDB" id="A0A2H3BMW8"/>
<name>A0A2H3BMW8_9AGAR</name>
<proteinExistence type="predicted"/>
<evidence type="ECO:0000313" key="1">
    <source>
        <dbReference type="EMBL" id="PBK65213.1"/>
    </source>
</evidence>
<keyword evidence="2" id="KW-1185">Reference proteome</keyword>
<evidence type="ECO:0000313" key="2">
    <source>
        <dbReference type="Proteomes" id="UP000218334"/>
    </source>
</evidence>
<dbReference type="EMBL" id="KZ293447">
    <property type="protein sequence ID" value="PBK65213.1"/>
    <property type="molecule type" value="Genomic_DNA"/>
</dbReference>
<sequence>MGKRGGTRDGIFPQNFTGQAVDALLGKREVAHYFNAYEVDVAFISEGVYACMGIFRRVCGGDPPTERCGVREHHKTAGMMQGSTKDDWDAKTWLANEMKRFWVGICWNTVVDINGAESDVPRSEPNGFYAQYSAEALASEQAMQAIWREVAANLT</sequence>
<dbReference type="Proteomes" id="UP000218334">
    <property type="component" value="Unassembled WGS sequence"/>
</dbReference>